<sequence length="270" mass="29660">MASADAVSPAPATSAAAQQQLRTVVLRVSIHCLGCKKKVRKVLRSIEGVKDVKVDAAMHKVTVTGTVDGDTLVKRLYKSGKQAVPWQHPHVAPAPEAEASNDDEGAKDEKSKPKDAGDAAPPAAATTTERSLHFSPTPAAHKQHEEHYPYPYYGAPQPVMSYHMAQPTTSVSYYAPRPEPAYSMQQHPPPPAYSAPPPQQQQYPPPSPSPQPQAMQQQWSPSYLYMPYPHSSPDTYYRDYYSPPGTAHAPPLQDEYRMFDDENPNACSVM</sequence>
<name>A2XGM0_ORYSI</name>
<keyword evidence="8" id="KW-1185">Reference proteome</keyword>
<dbReference type="Pfam" id="PF00403">
    <property type="entry name" value="HMA"/>
    <property type="match status" value="1"/>
</dbReference>
<dbReference type="PANTHER" id="PTHR45868">
    <property type="entry name" value="HEAVY METAL-ASSOCIATED ISOPRENYLATED PLANT PROTEIN 33-RELATED"/>
    <property type="match status" value="1"/>
</dbReference>
<feature type="compositionally biased region" description="Low complexity" evidence="5">
    <location>
        <begin position="119"/>
        <end position="128"/>
    </location>
</feature>
<feature type="domain" description="HMA" evidence="6">
    <location>
        <begin position="21"/>
        <end position="84"/>
    </location>
</feature>
<evidence type="ECO:0000256" key="4">
    <source>
        <dbReference type="ARBA" id="ARBA00024045"/>
    </source>
</evidence>
<organism evidence="7 8">
    <name type="scientific">Oryza sativa subsp. indica</name>
    <name type="common">Rice</name>
    <dbReference type="NCBI Taxonomy" id="39946"/>
    <lineage>
        <taxon>Eukaryota</taxon>
        <taxon>Viridiplantae</taxon>
        <taxon>Streptophyta</taxon>
        <taxon>Embryophyta</taxon>
        <taxon>Tracheophyta</taxon>
        <taxon>Spermatophyta</taxon>
        <taxon>Magnoliopsida</taxon>
        <taxon>Liliopsida</taxon>
        <taxon>Poales</taxon>
        <taxon>Poaceae</taxon>
        <taxon>BOP clade</taxon>
        <taxon>Oryzoideae</taxon>
        <taxon>Oryzeae</taxon>
        <taxon>Oryzinae</taxon>
        <taxon>Oryza</taxon>
        <taxon>Oryza sativa</taxon>
    </lineage>
</organism>
<evidence type="ECO:0000259" key="6">
    <source>
        <dbReference type="PROSITE" id="PS50846"/>
    </source>
</evidence>
<keyword evidence="3" id="KW-0449">Lipoprotein</keyword>
<dbReference type="HOGENOM" id="CLU_042477_2_0_1"/>
<dbReference type="GO" id="GO:0046872">
    <property type="term" value="F:metal ion binding"/>
    <property type="evidence" value="ECO:0007669"/>
    <property type="project" value="UniProtKB-KW"/>
</dbReference>
<dbReference type="AlphaFoldDB" id="A2XGM0"/>
<proteinExistence type="inferred from homology"/>
<dbReference type="PROSITE" id="PS50846">
    <property type="entry name" value="HMA_2"/>
    <property type="match status" value="1"/>
</dbReference>
<dbReference type="STRING" id="39946.A2XGM0"/>
<dbReference type="PANTHER" id="PTHR45868:SF82">
    <property type="entry name" value="HEAVY METAL TRANSPORT_DETOXIFICATION SUPERFAMILY PROTEIN"/>
    <property type="match status" value="1"/>
</dbReference>
<evidence type="ECO:0000256" key="3">
    <source>
        <dbReference type="ARBA" id="ARBA00023289"/>
    </source>
</evidence>
<feature type="compositionally biased region" description="Basic and acidic residues" evidence="5">
    <location>
        <begin position="107"/>
        <end position="117"/>
    </location>
</feature>
<evidence type="ECO:0000313" key="7">
    <source>
        <dbReference type="EMBL" id="EAY89980.1"/>
    </source>
</evidence>
<evidence type="ECO:0000256" key="1">
    <source>
        <dbReference type="ARBA" id="ARBA00022481"/>
    </source>
</evidence>
<dbReference type="EMBL" id="CM000128">
    <property type="protein sequence ID" value="EAY89980.1"/>
    <property type="molecule type" value="Genomic_DNA"/>
</dbReference>
<dbReference type="OMA" id="THASPMH"/>
<reference evidence="7 8" key="1">
    <citation type="journal article" date="2005" name="PLoS Biol.">
        <title>The genomes of Oryza sativa: a history of duplications.</title>
        <authorList>
            <person name="Yu J."/>
            <person name="Wang J."/>
            <person name="Lin W."/>
            <person name="Li S."/>
            <person name="Li H."/>
            <person name="Zhou J."/>
            <person name="Ni P."/>
            <person name="Dong W."/>
            <person name="Hu S."/>
            <person name="Zeng C."/>
            <person name="Zhang J."/>
            <person name="Zhang Y."/>
            <person name="Li R."/>
            <person name="Xu Z."/>
            <person name="Li S."/>
            <person name="Li X."/>
            <person name="Zheng H."/>
            <person name="Cong L."/>
            <person name="Lin L."/>
            <person name="Yin J."/>
            <person name="Geng J."/>
            <person name="Li G."/>
            <person name="Shi J."/>
            <person name="Liu J."/>
            <person name="Lv H."/>
            <person name="Li J."/>
            <person name="Wang J."/>
            <person name="Deng Y."/>
            <person name="Ran L."/>
            <person name="Shi X."/>
            <person name="Wang X."/>
            <person name="Wu Q."/>
            <person name="Li C."/>
            <person name="Ren X."/>
            <person name="Wang J."/>
            <person name="Wang X."/>
            <person name="Li D."/>
            <person name="Liu D."/>
            <person name="Zhang X."/>
            <person name="Ji Z."/>
            <person name="Zhao W."/>
            <person name="Sun Y."/>
            <person name="Zhang Z."/>
            <person name="Bao J."/>
            <person name="Han Y."/>
            <person name="Dong L."/>
            <person name="Ji J."/>
            <person name="Chen P."/>
            <person name="Wu S."/>
            <person name="Liu J."/>
            <person name="Xiao Y."/>
            <person name="Bu D."/>
            <person name="Tan J."/>
            <person name="Yang L."/>
            <person name="Ye C."/>
            <person name="Zhang J."/>
            <person name="Xu J."/>
            <person name="Zhou Y."/>
            <person name="Yu Y."/>
            <person name="Zhang B."/>
            <person name="Zhuang S."/>
            <person name="Wei H."/>
            <person name="Liu B."/>
            <person name="Lei M."/>
            <person name="Yu H."/>
            <person name="Li Y."/>
            <person name="Xu H."/>
            <person name="Wei S."/>
            <person name="He X."/>
            <person name="Fang L."/>
            <person name="Zhang Z."/>
            <person name="Zhang Y."/>
            <person name="Huang X."/>
            <person name="Su Z."/>
            <person name="Tong W."/>
            <person name="Li J."/>
            <person name="Tong Z."/>
            <person name="Li S."/>
            <person name="Ye J."/>
            <person name="Wang L."/>
            <person name="Fang L."/>
            <person name="Lei T."/>
            <person name="Chen C."/>
            <person name="Chen H."/>
            <person name="Xu Z."/>
            <person name="Li H."/>
            <person name="Huang H."/>
            <person name="Zhang F."/>
            <person name="Xu H."/>
            <person name="Li N."/>
            <person name="Zhao C."/>
            <person name="Li S."/>
            <person name="Dong L."/>
            <person name="Huang Y."/>
            <person name="Li L."/>
            <person name="Xi Y."/>
            <person name="Qi Q."/>
            <person name="Li W."/>
            <person name="Zhang B."/>
            <person name="Hu W."/>
            <person name="Zhang Y."/>
            <person name="Tian X."/>
            <person name="Jiao Y."/>
            <person name="Liang X."/>
            <person name="Jin J."/>
            <person name="Gao L."/>
            <person name="Zheng W."/>
            <person name="Hao B."/>
            <person name="Liu S."/>
            <person name="Wang W."/>
            <person name="Yuan L."/>
            <person name="Cao M."/>
            <person name="McDermott J."/>
            <person name="Samudrala R."/>
            <person name="Wang J."/>
            <person name="Wong G.K."/>
            <person name="Yang H."/>
        </authorList>
    </citation>
    <scope>NUCLEOTIDE SEQUENCE [LARGE SCALE GENOMIC DNA]</scope>
    <source>
        <strain evidence="8">cv. 93-11</strain>
    </source>
</reference>
<protein>
    <recommendedName>
        <fullName evidence="6">HMA domain-containing protein</fullName>
    </recommendedName>
</protein>
<feature type="region of interest" description="Disordered" evidence="5">
    <location>
        <begin position="236"/>
        <end position="270"/>
    </location>
</feature>
<dbReference type="Proteomes" id="UP000007015">
    <property type="component" value="Chromosome 3"/>
</dbReference>
<dbReference type="Gramene" id="BGIOSGA010749-TA">
    <property type="protein sequence ID" value="BGIOSGA010749-PA"/>
    <property type="gene ID" value="BGIOSGA010749"/>
</dbReference>
<comment type="similarity">
    <text evidence="4">Belongs to the HIPP family.</text>
</comment>
<accession>A2XGM0</accession>
<evidence type="ECO:0000256" key="5">
    <source>
        <dbReference type="SAM" id="MobiDB-lite"/>
    </source>
</evidence>
<gene>
    <name evidence="7" type="ORF">OsI_11541</name>
</gene>
<feature type="compositionally biased region" description="Pro residues" evidence="5">
    <location>
        <begin position="187"/>
        <end position="211"/>
    </location>
</feature>
<keyword evidence="3" id="KW-0636">Prenylation</keyword>
<dbReference type="InterPro" id="IPR036163">
    <property type="entry name" value="HMA_dom_sf"/>
</dbReference>
<dbReference type="Gene3D" id="3.30.70.100">
    <property type="match status" value="1"/>
</dbReference>
<keyword evidence="1" id="KW-0488">Methylation</keyword>
<evidence type="ECO:0000256" key="2">
    <source>
        <dbReference type="ARBA" id="ARBA00022723"/>
    </source>
</evidence>
<feature type="region of interest" description="Disordered" evidence="5">
    <location>
        <begin position="93"/>
        <end position="143"/>
    </location>
</feature>
<dbReference type="SUPFAM" id="SSF55008">
    <property type="entry name" value="HMA, heavy metal-associated domain"/>
    <property type="match status" value="1"/>
</dbReference>
<dbReference type="InterPro" id="IPR006121">
    <property type="entry name" value="HMA_dom"/>
</dbReference>
<keyword evidence="2" id="KW-0479">Metal-binding</keyword>
<dbReference type="CDD" id="cd00371">
    <property type="entry name" value="HMA"/>
    <property type="match status" value="1"/>
</dbReference>
<evidence type="ECO:0000313" key="8">
    <source>
        <dbReference type="Proteomes" id="UP000007015"/>
    </source>
</evidence>
<feature type="region of interest" description="Disordered" evidence="5">
    <location>
        <begin position="176"/>
        <end position="220"/>
    </location>
</feature>